<evidence type="ECO:0000313" key="1">
    <source>
        <dbReference type="EMBL" id="KYQ71487.1"/>
    </source>
</evidence>
<name>A0A151Y0B9_9GAMM</name>
<proteinExistence type="predicted"/>
<organism evidence="1 2">
    <name type="scientific">Acinetobacter pragensis</name>
    <dbReference type="NCBI Taxonomy" id="1806892"/>
    <lineage>
        <taxon>Bacteria</taxon>
        <taxon>Pseudomonadati</taxon>
        <taxon>Pseudomonadota</taxon>
        <taxon>Gammaproteobacteria</taxon>
        <taxon>Moraxellales</taxon>
        <taxon>Moraxellaceae</taxon>
        <taxon>Acinetobacter</taxon>
    </lineage>
</organism>
<dbReference type="PROSITE" id="PS51257">
    <property type="entry name" value="PROKAR_LIPOPROTEIN"/>
    <property type="match status" value="1"/>
</dbReference>
<accession>A0A151Y0B9</accession>
<evidence type="ECO:0000313" key="2">
    <source>
        <dbReference type="Proteomes" id="UP000076276"/>
    </source>
</evidence>
<sequence>MKTSLSIAFITLTVLLFTGCASKTERQFVSGCKAGGGDTAACTCIYSKLEKKFGADALEHSLHTIQQTEEFHREMISSTYQCLKE</sequence>
<dbReference type="OrthoDB" id="6636552at2"/>
<dbReference type="RefSeq" id="WP_067669894.1">
    <property type="nucleotide sequence ID" value="NZ_CBCSIK010000003.1"/>
</dbReference>
<dbReference type="EMBL" id="LUAW01000025">
    <property type="protein sequence ID" value="KYQ71487.1"/>
    <property type="molecule type" value="Genomic_DNA"/>
</dbReference>
<dbReference type="Proteomes" id="UP000076276">
    <property type="component" value="Unassembled WGS sequence"/>
</dbReference>
<evidence type="ECO:0008006" key="3">
    <source>
        <dbReference type="Google" id="ProtNLM"/>
    </source>
</evidence>
<reference evidence="1 2" key="1">
    <citation type="submission" date="2016-03" db="EMBL/GenBank/DDBJ databases">
        <title>Acinetobacter genomospecies 28 strain ANC 4149.</title>
        <authorList>
            <person name="Radolfova-Krizova L."/>
            <person name="Nemec A."/>
        </authorList>
    </citation>
    <scope>NUCLEOTIDE SEQUENCE [LARGE SCALE GENOMIC DNA]</scope>
    <source>
        <strain evidence="1 2">ANC 4149</strain>
    </source>
</reference>
<protein>
    <recommendedName>
        <fullName evidence="3">Lipoprotein</fullName>
    </recommendedName>
</protein>
<dbReference type="STRING" id="1806892.AZH43_14145"/>
<dbReference type="AlphaFoldDB" id="A0A151Y0B9"/>
<gene>
    <name evidence="1" type="ORF">AZH43_14145</name>
</gene>
<keyword evidence="2" id="KW-1185">Reference proteome</keyword>
<comment type="caution">
    <text evidence="1">The sequence shown here is derived from an EMBL/GenBank/DDBJ whole genome shotgun (WGS) entry which is preliminary data.</text>
</comment>